<keyword evidence="2" id="KW-0812">Transmembrane</keyword>
<keyword evidence="4" id="KW-1185">Reference proteome</keyword>
<feature type="region of interest" description="Disordered" evidence="1">
    <location>
        <begin position="298"/>
        <end position="332"/>
    </location>
</feature>
<feature type="transmembrane region" description="Helical" evidence="2">
    <location>
        <begin position="27"/>
        <end position="48"/>
    </location>
</feature>
<dbReference type="Gene3D" id="2.50.20.10">
    <property type="entry name" value="Lipoprotein localisation LolA/LolB/LppX"/>
    <property type="match status" value="1"/>
</dbReference>
<evidence type="ECO:0000313" key="3">
    <source>
        <dbReference type="EMBL" id="MQS13679.1"/>
    </source>
</evidence>
<comment type="caution">
    <text evidence="3">The sequence shown here is derived from an EMBL/GenBank/DDBJ whole genome shotgun (WGS) entry which is preliminary data.</text>
</comment>
<dbReference type="EMBL" id="WBOF01000001">
    <property type="protein sequence ID" value="MQS13679.1"/>
    <property type="molecule type" value="Genomic_DNA"/>
</dbReference>
<dbReference type="InterPro" id="IPR006311">
    <property type="entry name" value="TAT_signal"/>
</dbReference>
<name>A0A6N7KSW8_9ACTN</name>
<evidence type="ECO:0000256" key="1">
    <source>
        <dbReference type="SAM" id="MobiDB-lite"/>
    </source>
</evidence>
<protein>
    <submittedName>
        <fullName evidence="3">DUF2092 domain-containing protein</fullName>
    </submittedName>
</protein>
<gene>
    <name evidence="3" type="ORF">F7Q99_15715</name>
</gene>
<accession>A0A6N7KSW8</accession>
<evidence type="ECO:0000256" key="2">
    <source>
        <dbReference type="SAM" id="Phobius"/>
    </source>
</evidence>
<sequence>MTNDTAAEEKADGGVPYRSRRRTLMRAGVPLAVAAVIAAGVGLVPALAADAPPDLPALTAEQVVAKVLGSDAQALSGTVSLSTDLGVPSQLIGAAAGGLGAAAGHGSEDGKGSSADPQAKLLGLLGGDQTLRVAVDGPDRQRLDLLENMAGYTLVHNGDQAWAWDSSSNQAVHLTGQAARHNGAEHPKVPLTGVPATPQEAAKQFLTENAGTTSVTVAGTAKVAGQNAYLLSVKPTQSGSTVGEVRIAVAAGNGVPLSVVVRATDGGTVLDVHFTDVTFATPAATTFDFTVPKGAKVTEHKADEARGRENGPGGAKDGFKGGSKDGSKDGDVNVIGEGWTSVVAAHLPSGPAGAPQDGRHGGKGAFRDPQALVKSLGKPVAGGTLISTKVINVLATDDGRVFAGAVTLPVLQSAAGVN</sequence>
<dbReference type="PANTHER" id="PTHR37507">
    <property type="entry name" value="SPORULATION PROTEIN YDCC"/>
    <property type="match status" value="1"/>
</dbReference>
<feature type="compositionally biased region" description="Basic and acidic residues" evidence="1">
    <location>
        <begin position="298"/>
        <end position="309"/>
    </location>
</feature>
<feature type="compositionally biased region" description="Basic and acidic residues" evidence="1">
    <location>
        <begin position="317"/>
        <end position="331"/>
    </location>
</feature>
<dbReference type="AlphaFoldDB" id="A0A6N7KSW8"/>
<proteinExistence type="predicted"/>
<reference evidence="3 4" key="1">
    <citation type="submission" date="2019-09" db="EMBL/GenBank/DDBJ databases">
        <title>Genome Sequences of Streptomyces kaniharaensis ATCC 21070.</title>
        <authorList>
            <person name="Zhu W."/>
            <person name="De Crecy-Lagard V."/>
            <person name="Richards N.G."/>
        </authorList>
    </citation>
    <scope>NUCLEOTIDE SEQUENCE [LARGE SCALE GENOMIC DNA]</scope>
    <source>
        <strain evidence="3 4">SF-557</strain>
    </source>
</reference>
<dbReference type="InterPro" id="IPR029046">
    <property type="entry name" value="LolA/LolB/LppX"/>
</dbReference>
<dbReference type="PANTHER" id="PTHR37507:SF2">
    <property type="entry name" value="SPORULATION PROTEIN YDCC"/>
    <property type="match status" value="1"/>
</dbReference>
<dbReference type="Proteomes" id="UP000450000">
    <property type="component" value="Unassembled WGS sequence"/>
</dbReference>
<dbReference type="PROSITE" id="PS51318">
    <property type="entry name" value="TAT"/>
    <property type="match status" value="1"/>
</dbReference>
<dbReference type="SUPFAM" id="SSF89392">
    <property type="entry name" value="Prokaryotic lipoproteins and lipoprotein localization factors"/>
    <property type="match status" value="1"/>
</dbReference>
<keyword evidence="2" id="KW-1133">Transmembrane helix</keyword>
<keyword evidence="2" id="KW-0472">Membrane</keyword>
<dbReference type="InterPro" id="IPR052944">
    <property type="entry name" value="Sporulation_related"/>
</dbReference>
<dbReference type="RefSeq" id="WP_153462083.1">
    <property type="nucleotide sequence ID" value="NZ_WBOF01000001.1"/>
</dbReference>
<evidence type="ECO:0000313" key="4">
    <source>
        <dbReference type="Proteomes" id="UP000450000"/>
    </source>
</evidence>
<feature type="region of interest" description="Disordered" evidence="1">
    <location>
        <begin position="345"/>
        <end position="367"/>
    </location>
</feature>
<organism evidence="3 4">
    <name type="scientific">Streptomyces kaniharaensis</name>
    <dbReference type="NCBI Taxonomy" id="212423"/>
    <lineage>
        <taxon>Bacteria</taxon>
        <taxon>Bacillati</taxon>
        <taxon>Actinomycetota</taxon>
        <taxon>Actinomycetes</taxon>
        <taxon>Kitasatosporales</taxon>
        <taxon>Streptomycetaceae</taxon>
        <taxon>Streptomyces</taxon>
    </lineage>
</organism>
<dbReference type="OrthoDB" id="4822274at2"/>